<dbReference type="Proteomes" id="UP000031727">
    <property type="component" value="Segment"/>
</dbReference>
<keyword evidence="2" id="KW-1185">Reference proteome</keyword>
<evidence type="ECO:0000313" key="2">
    <source>
        <dbReference type="Proteomes" id="UP000031727"/>
    </source>
</evidence>
<protein>
    <submittedName>
        <fullName evidence="1">Uncharacterized protein</fullName>
    </submittedName>
</protein>
<proteinExistence type="predicted"/>
<organism evidence="1 2">
    <name type="scientific">Achromobacter phage JWX</name>
    <dbReference type="NCBI Taxonomy" id="1589746"/>
    <lineage>
        <taxon>Viruses</taxon>
        <taxon>Duplodnaviria</taxon>
        <taxon>Heunggongvirae</taxon>
        <taxon>Uroviricota</taxon>
        <taxon>Caudoviricetes</taxon>
        <taxon>Steinhofvirus</taxon>
        <taxon>Steinhofvirus JWX</taxon>
    </lineage>
</organism>
<dbReference type="RefSeq" id="YP_009196221.1">
    <property type="nucleotide sequence ID" value="NC_028768.1"/>
</dbReference>
<sequence length="84" mass="9440">MKFITHSWIGKARVLSFDSEETYSRFMERFGYLGGMREISNEEALAIVINEGQPADVKSDFRSHLHITPTAFEALGDSQVPSST</sequence>
<name>A0A0B4ZZD5_9CAUD</name>
<dbReference type="KEGG" id="vg:26623445"/>
<accession>A0A0B4ZZD5</accession>
<dbReference type="EMBL" id="KP202969">
    <property type="protein sequence ID" value="AJD82802.1"/>
    <property type="molecule type" value="Genomic_DNA"/>
</dbReference>
<gene>
    <name evidence="1" type="ORF">JWX_00036</name>
</gene>
<evidence type="ECO:0000313" key="1">
    <source>
        <dbReference type="EMBL" id="AJD82802.1"/>
    </source>
</evidence>
<dbReference type="GeneID" id="26623445"/>
<reference evidence="1 2" key="1">
    <citation type="submission" date="2014-11" db="EMBL/GenBank/DDBJ databases">
        <title>Characterization and genome comparisons of three Achromobacter phages of the Siphoviridae family.</title>
        <authorList>
            <person name="Dreiseikelmann B."/>
            <person name="Bunk B."/>
            <person name="Rohde M."/>
            <person name="Wittmann J."/>
        </authorList>
    </citation>
    <scope>NUCLEOTIDE SEQUENCE [LARGE SCALE GENOMIC DNA]</scope>
</reference>